<dbReference type="Pfam" id="PF01547">
    <property type="entry name" value="SBP_bac_1"/>
    <property type="match status" value="1"/>
</dbReference>
<dbReference type="RefSeq" id="WP_269880055.1">
    <property type="nucleotide sequence ID" value="NZ_JAQAGZ010000002.1"/>
</dbReference>
<dbReference type="Proteomes" id="UP001527882">
    <property type="component" value="Unassembled WGS sequence"/>
</dbReference>
<evidence type="ECO:0000256" key="3">
    <source>
        <dbReference type="ARBA" id="ARBA00023136"/>
    </source>
</evidence>
<keyword evidence="5" id="KW-0449">Lipoprotein</keyword>
<keyword evidence="2 6" id="KW-0732">Signal</keyword>
<evidence type="ECO:0000256" key="1">
    <source>
        <dbReference type="ARBA" id="ARBA00022475"/>
    </source>
</evidence>
<evidence type="ECO:0000313" key="7">
    <source>
        <dbReference type="EMBL" id="MCZ8511660.1"/>
    </source>
</evidence>
<dbReference type="InterPro" id="IPR006059">
    <property type="entry name" value="SBP"/>
</dbReference>
<dbReference type="CDD" id="cd13585">
    <property type="entry name" value="PBP2_TMBP_like"/>
    <property type="match status" value="1"/>
</dbReference>
<evidence type="ECO:0000256" key="6">
    <source>
        <dbReference type="SAM" id="SignalP"/>
    </source>
</evidence>
<dbReference type="InterPro" id="IPR050490">
    <property type="entry name" value="Bact_solute-bd_prot1"/>
</dbReference>
<dbReference type="PROSITE" id="PS51257">
    <property type="entry name" value="PROKAR_LIPOPROTEIN"/>
    <property type="match status" value="1"/>
</dbReference>
<name>A0ABT4Q4P1_9BACL</name>
<keyword evidence="1" id="KW-1003">Cell membrane</keyword>
<evidence type="ECO:0000313" key="8">
    <source>
        <dbReference type="Proteomes" id="UP001527882"/>
    </source>
</evidence>
<dbReference type="Gene3D" id="3.40.190.10">
    <property type="entry name" value="Periplasmic binding protein-like II"/>
    <property type="match status" value="1"/>
</dbReference>
<evidence type="ECO:0000256" key="5">
    <source>
        <dbReference type="ARBA" id="ARBA00023288"/>
    </source>
</evidence>
<proteinExistence type="predicted"/>
<comment type="caution">
    <text evidence="7">The sequence shown here is derived from an EMBL/GenBank/DDBJ whole genome shotgun (WGS) entry which is preliminary data.</text>
</comment>
<dbReference type="EMBL" id="JAQAGZ010000002">
    <property type="protein sequence ID" value="MCZ8511660.1"/>
    <property type="molecule type" value="Genomic_DNA"/>
</dbReference>
<dbReference type="PANTHER" id="PTHR43649">
    <property type="entry name" value="ARABINOSE-BINDING PROTEIN-RELATED"/>
    <property type="match status" value="1"/>
</dbReference>
<feature type="chain" id="PRO_5045209818" evidence="6">
    <location>
        <begin position="24"/>
        <end position="453"/>
    </location>
</feature>
<keyword evidence="4" id="KW-0564">Palmitate</keyword>
<protein>
    <submittedName>
        <fullName evidence="7">Sugar ABC transporter substrate-binding protein</fullName>
    </submittedName>
</protein>
<dbReference type="SUPFAM" id="SSF53850">
    <property type="entry name" value="Periplasmic binding protein-like II"/>
    <property type="match status" value="1"/>
</dbReference>
<gene>
    <name evidence="7" type="ORF">O9H85_04275</name>
</gene>
<dbReference type="PANTHER" id="PTHR43649:SF33">
    <property type="entry name" value="POLYGALACTURONAN_RHAMNOGALACTURONAN-BINDING PROTEIN YTCQ"/>
    <property type="match status" value="1"/>
</dbReference>
<reference evidence="7 8" key="1">
    <citation type="submission" date="2022-12" db="EMBL/GenBank/DDBJ databases">
        <title>Draft genome sequence of Paenibacillus sp. dW9.</title>
        <authorList>
            <person name="Choi E.-W."/>
            <person name="Kim D.-U."/>
        </authorList>
    </citation>
    <scope>NUCLEOTIDE SEQUENCE [LARGE SCALE GENOMIC DNA]</scope>
    <source>
        <strain evidence="8">dW9</strain>
    </source>
</reference>
<organism evidence="7 8">
    <name type="scientific">Paenibacillus gyeongsangnamensis</name>
    <dbReference type="NCBI Taxonomy" id="3388067"/>
    <lineage>
        <taxon>Bacteria</taxon>
        <taxon>Bacillati</taxon>
        <taxon>Bacillota</taxon>
        <taxon>Bacilli</taxon>
        <taxon>Bacillales</taxon>
        <taxon>Paenibacillaceae</taxon>
        <taxon>Paenibacillus</taxon>
    </lineage>
</organism>
<evidence type="ECO:0000256" key="2">
    <source>
        <dbReference type="ARBA" id="ARBA00022729"/>
    </source>
</evidence>
<feature type="signal peptide" evidence="6">
    <location>
        <begin position="1"/>
        <end position="23"/>
    </location>
</feature>
<sequence>MARWTTKAAAGAALMMVMASTLVGCSNGDSGSADKGNAASSTTDQSKGAEAKPAKLVVWGWESSNKALKLNMDDFKKQYPNIDVEFQDIASSDLYQKFLVTANSGDQVPDVVTLETSHMAQMVDINGLSDLTEKVKPYKDKMNQFKWSDATKDGKIYAMPWDSGPVAMFYRKDIFEKAGLPTDPQEVAKKIRTAKDYMDAAKIIKEKTGAYMNSSSRSVSDNRIFESMLWQRGLWYFDDKGKVTLDSPEVIETAQYLTDMMNNGYTFDAESWKDAWLNGYKDGKVATIIGASWYVGLLQSWIAPDNKGLWAAAPMPKWSEGDKWASANDGGSNLAINKNSKNQDAAWKFIEFMLGKESSQTKYVEGAGFFPSLETTYSDPVYQKPVEYFGGQKVQSIFTETVKQVYPQAYTKDYPLANQLTSDAFAQIFLKKTPVAEAFKNAADQLRKKADRK</sequence>
<accession>A0ABT4Q4P1</accession>
<evidence type="ECO:0000256" key="4">
    <source>
        <dbReference type="ARBA" id="ARBA00023139"/>
    </source>
</evidence>
<keyword evidence="8" id="KW-1185">Reference proteome</keyword>
<keyword evidence="3" id="KW-0472">Membrane</keyword>